<organism evidence="2 3">
    <name type="scientific">Gryllus longicercus</name>
    <dbReference type="NCBI Taxonomy" id="2509291"/>
    <lineage>
        <taxon>Eukaryota</taxon>
        <taxon>Metazoa</taxon>
        <taxon>Ecdysozoa</taxon>
        <taxon>Arthropoda</taxon>
        <taxon>Hexapoda</taxon>
        <taxon>Insecta</taxon>
        <taxon>Pterygota</taxon>
        <taxon>Neoptera</taxon>
        <taxon>Polyneoptera</taxon>
        <taxon>Orthoptera</taxon>
        <taxon>Ensifera</taxon>
        <taxon>Gryllidea</taxon>
        <taxon>Grylloidea</taxon>
        <taxon>Gryllidae</taxon>
        <taxon>Gryllinae</taxon>
        <taxon>Gryllus</taxon>
    </lineage>
</organism>
<dbReference type="EMBL" id="JAZDUA010000288">
    <property type="protein sequence ID" value="KAK7862108.1"/>
    <property type="molecule type" value="Genomic_DNA"/>
</dbReference>
<dbReference type="Gene3D" id="2.70.220.10">
    <property type="entry name" value="Ganglioside GM2 activator"/>
    <property type="match status" value="1"/>
</dbReference>
<evidence type="ECO:0008006" key="4">
    <source>
        <dbReference type="Google" id="ProtNLM"/>
    </source>
</evidence>
<keyword evidence="3" id="KW-1185">Reference proteome</keyword>
<proteinExistence type="predicted"/>
<keyword evidence="1" id="KW-0732">Signal</keyword>
<gene>
    <name evidence="2" type="ORF">R5R35_012233</name>
</gene>
<dbReference type="Proteomes" id="UP001378592">
    <property type="component" value="Unassembled WGS sequence"/>
</dbReference>
<name>A0AAN9YZE8_9ORTH</name>
<comment type="caution">
    <text evidence="2">The sequence shown here is derived from an EMBL/GenBank/DDBJ whole genome shotgun (WGS) entry which is preliminary data.</text>
</comment>
<dbReference type="AlphaFoldDB" id="A0AAN9YZE8"/>
<evidence type="ECO:0000256" key="1">
    <source>
        <dbReference type="ARBA" id="ARBA00022729"/>
    </source>
</evidence>
<protein>
    <recommendedName>
        <fullName evidence="4">MD-2-related lipid-recognition domain-containing protein</fullName>
    </recommendedName>
</protein>
<evidence type="ECO:0000313" key="3">
    <source>
        <dbReference type="Proteomes" id="UP001378592"/>
    </source>
</evidence>
<dbReference type="InterPro" id="IPR036846">
    <property type="entry name" value="GM2-AP_sf"/>
</dbReference>
<dbReference type="SUPFAM" id="SSF63707">
    <property type="entry name" value="Ganglioside M2 (gm2) activator"/>
    <property type="match status" value="1"/>
</dbReference>
<evidence type="ECO:0000313" key="2">
    <source>
        <dbReference type="EMBL" id="KAK7862108.1"/>
    </source>
</evidence>
<reference evidence="2 3" key="1">
    <citation type="submission" date="2024-03" db="EMBL/GenBank/DDBJ databases">
        <title>The genome assembly and annotation of the cricket Gryllus longicercus Weissman &amp; Gray.</title>
        <authorList>
            <person name="Szrajer S."/>
            <person name="Gray D."/>
            <person name="Ylla G."/>
        </authorList>
    </citation>
    <scope>NUCLEOTIDE SEQUENCE [LARGE SCALE GENOMIC DNA]</scope>
    <source>
        <strain evidence="2">DAG 2021-001</strain>
        <tissue evidence="2">Whole body minus gut</tissue>
    </source>
</reference>
<accession>A0AAN9YZE8</accession>
<sequence>MAPDSRPHKATLAASRPLAEETANAAHAMALGAARAARAARAAVGLLMLANGASAFLRLGGPYTVDLQSVDRCEDQGRNLLVYTTRLHKKSAMEYEYSGPWRWPFDLDDDNWHVRLEAERWGSRGWGKNALSFDSKKPCSDALSLVGDMFRGIAEAAGFAPTCPVPKGNYTVKNWVVKLQLPFKELPYGTYSIDVVFSYKGERVGCMRVKVDVTEKNS</sequence>